<protein>
    <submittedName>
        <fullName evidence="2">Zinc finger BED domain-containing protein 5-like</fullName>
    </submittedName>
</protein>
<gene>
    <name evidence="2" type="primary">LOC115210461</name>
</gene>
<dbReference type="KEGG" id="osn:115210461"/>
<sequence length="115" mass="12995">MSFTNKRRYEESYLSFGVTVLTAGGVEKPQCVLCFEVLAASSLKPSKLKRHLETKHPSAVNKDEQFFRRQADRLVKSRFDDTGMFMQDVAAGLKAFYEVSRKITAAKSHITLESS</sequence>
<evidence type="ECO:0000313" key="1">
    <source>
        <dbReference type="Proteomes" id="UP000515154"/>
    </source>
</evidence>
<dbReference type="Proteomes" id="UP000515154">
    <property type="component" value="Linkage group LG4"/>
</dbReference>
<proteinExistence type="predicted"/>
<dbReference type="RefSeq" id="XP_029634925.1">
    <property type="nucleotide sequence ID" value="XM_029779065.1"/>
</dbReference>
<evidence type="ECO:0000313" key="2">
    <source>
        <dbReference type="RefSeq" id="XP_029634925.1"/>
    </source>
</evidence>
<reference evidence="2" key="1">
    <citation type="submission" date="2025-08" db="UniProtKB">
        <authorList>
            <consortium name="RefSeq"/>
        </authorList>
    </citation>
    <scope>IDENTIFICATION</scope>
</reference>
<name>A0A6P7S9R5_9MOLL</name>
<organism evidence="1 2">
    <name type="scientific">Octopus sinensis</name>
    <name type="common">East Asian common octopus</name>
    <dbReference type="NCBI Taxonomy" id="2607531"/>
    <lineage>
        <taxon>Eukaryota</taxon>
        <taxon>Metazoa</taxon>
        <taxon>Spiralia</taxon>
        <taxon>Lophotrochozoa</taxon>
        <taxon>Mollusca</taxon>
        <taxon>Cephalopoda</taxon>
        <taxon>Coleoidea</taxon>
        <taxon>Octopodiformes</taxon>
        <taxon>Octopoda</taxon>
        <taxon>Incirrata</taxon>
        <taxon>Octopodidae</taxon>
        <taxon>Octopus</taxon>
    </lineage>
</organism>
<accession>A0A6P7S9R5</accession>
<dbReference type="PANTHER" id="PTHR45913">
    <property type="entry name" value="EPM2A-INTERACTING PROTEIN 1"/>
    <property type="match status" value="1"/>
</dbReference>
<keyword evidence="1" id="KW-1185">Reference proteome</keyword>
<dbReference type="AlphaFoldDB" id="A0A6P7S9R5"/>
<dbReference type="PANTHER" id="PTHR45913:SF22">
    <property type="entry name" value="SCAN BOX DOMAIN-CONTAINING PROTEIN"/>
    <property type="match status" value="1"/>
</dbReference>